<dbReference type="CDD" id="cd00065">
    <property type="entry name" value="FYVE_like_SF"/>
    <property type="match status" value="1"/>
</dbReference>
<evidence type="ECO:0000313" key="10">
    <source>
        <dbReference type="Proteomes" id="UP000039324"/>
    </source>
</evidence>
<dbReference type="GO" id="GO:0032012">
    <property type="term" value="P:regulation of ARF protein signal transduction"/>
    <property type="evidence" value="ECO:0007669"/>
    <property type="project" value="InterPro"/>
</dbReference>
<dbReference type="PROSITE" id="PS50178">
    <property type="entry name" value="ZF_FYVE"/>
    <property type="match status" value="1"/>
</dbReference>
<protein>
    <recommendedName>
        <fullName evidence="12">FYVE-type domain-containing protein</fullName>
    </recommendedName>
</protein>
<reference evidence="9 11" key="2">
    <citation type="submission" date="2018-03" db="EMBL/GenBank/DDBJ databases">
        <authorList>
            <person name="Fogelqvist J."/>
        </authorList>
    </citation>
    <scope>NUCLEOTIDE SEQUENCE [LARGE SCALE GENOMIC DNA]</scope>
</reference>
<name>A0A0G4IX05_PLABS</name>
<dbReference type="InterPro" id="IPR017455">
    <property type="entry name" value="Znf_FYVE-rel"/>
</dbReference>
<dbReference type="Proteomes" id="UP000290189">
    <property type="component" value="Unassembled WGS sequence"/>
</dbReference>
<dbReference type="AlphaFoldDB" id="A0A0G4IX05"/>
<evidence type="ECO:0000259" key="7">
    <source>
        <dbReference type="PROSITE" id="PS50190"/>
    </source>
</evidence>
<feature type="domain" description="PH" evidence="5">
    <location>
        <begin position="959"/>
        <end position="1064"/>
    </location>
</feature>
<dbReference type="SUPFAM" id="SSF48425">
    <property type="entry name" value="Sec7 domain"/>
    <property type="match status" value="1"/>
</dbReference>
<dbReference type="SMART" id="SM00222">
    <property type="entry name" value="Sec7"/>
    <property type="match status" value="1"/>
</dbReference>
<keyword evidence="3" id="KW-0862">Zinc</keyword>
<evidence type="ECO:0000313" key="11">
    <source>
        <dbReference type="Proteomes" id="UP000290189"/>
    </source>
</evidence>
<dbReference type="PANTHER" id="PTHR12673:SF159">
    <property type="entry name" value="LD03170P"/>
    <property type="match status" value="1"/>
</dbReference>
<evidence type="ECO:0000256" key="4">
    <source>
        <dbReference type="PROSITE-ProRule" id="PRU00091"/>
    </source>
</evidence>
<dbReference type="PANTHER" id="PTHR12673">
    <property type="entry name" value="FACIOGENITAL DYSPLASIA PROTEIN"/>
    <property type="match status" value="1"/>
</dbReference>
<dbReference type="Gene3D" id="1.10.1000.11">
    <property type="entry name" value="Arf Nucleotide-binding Site Opener,domain 2"/>
    <property type="match status" value="1"/>
</dbReference>
<evidence type="ECO:0000256" key="3">
    <source>
        <dbReference type="ARBA" id="ARBA00022833"/>
    </source>
</evidence>
<evidence type="ECO:0000256" key="2">
    <source>
        <dbReference type="ARBA" id="ARBA00022771"/>
    </source>
</evidence>
<dbReference type="SMART" id="SM00233">
    <property type="entry name" value="PH"/>
    <property type="match status" value="1"/>
</dbReference>
<organism evidence="8 10">
    <name type="scientific">Plasmodiophora brassicae</name>
    <name type="common">Clubroot disease agent</name>
    <dbReference type="NCBI Taxonomy" id="37360"/>
    <lineage>
        <taxon>Eukaryota</taxon>
        <taxon>Sar</taxon>
        <taxon>Rhizaria</taxon>
        <taxon>Endomyxa</taxon>
        <taxon>Phytomyxea</taxon>
        <taxon>Plasmodiophorida</taxon>
        <taxon>Plasmodiophoridae</taxon>
        <taxon>Plasmodiophora</taxon>
    </lineage>
</organism>
<dbReference type="InterPro" id="IPR011993">
    <property type="entry name" value="PH-like_dom_sf"/>
</dbReference>
<dbReference type="STRING" id="37360.A0A0G4IX05"/>
<evidence type="ECO:0000313" key="9">
    <source>
        <dbReference type="EMBL" id="SPQ97058.1"/>
    </source>
</evidence>
<dbReference type="Pfam" id="PF01369">
    <property type="entry name" value="Sec7"/>
    <property type="match status" value="1"/>
</dbReference>
<proteinExistence type="predicted"/>
<dbReference type="InterPro" id="IPR011011">
    <property type="entry name" value="Znf_FYVE_PHD"/>
</dbReference>
<dbReference type="InterPro" id="IPR000904">
    <property type="entry name" value="Sec7_dom"/>
</dbReference>
<evidence type="ECO:0000259" key="6">
    <source>
        <dbReference type="PROSITE" id="PS50178"/>
    </source>
</evidence>
<dbReference type="Gene3D" id="2.30.29.30">
    <property type="entry name" value="Pleckstrin-homology domain (PH domain)/Phosphotyrosine-binding domain (PTB)"/>
    <property type="match status" value="1"/>
</dbReference>
<dbReference type="InterPro" id="IPR035999">
    <property type="entry name" value="Sec7_dom_sf"/>
</dbReference>
<evidence type="ECO:0000259" key="5">
    <source>
        <dbReference type="PROSITE" id="PS50003"/>
    </source>
</evidence>
<dbReference type="EMBL" id="OVEO01000007">
    <property type="protein sequence ID" value="SPQ97058.1"/>
    <property type="molecule type" value="Genomic_DNA"/>
</dbReference>
<reference evidence="8 10" key="1">
    <citation type="submission" date="2015-02" db="EMBL/GenBank/DDBJ databases">
        <authorList>
            <person name="Chooi Y.-H."/>
        </authorList>
    </citation>
    <scope>NUCLEOTIDE SEQUENCE [LARGE SCALE GENOMIC DNA]</scope>
    <source>
        <strain evidence="8">E3</strain>
    </source>
</reference>
<dbReference type="InterPro" id="IPR001849">
    <property type="entry name" value="PH_domain"/>
</dbReference>
<dbReference type="Pfam" id="PF00169">
    <property type="entry name" value="PH"/>
    <property type="match status" value="1"/>
</dbReference>
<dbReference type="PROSITE" id="PS50190">
    <property type="entry name" value="SEC7"/>
    <property type="match status" value="1"/>
</dbReference>
<dbReference type="OrthoDB" id="70570at2759"/>
<evidence type="ECO:0008006" key="12">
    <source>
        <dbReference type="Google" id="ProtNLM"/>
    </source>
</evidence>
<gene>
    <name evidence="8" type="ORF">PBRA_007516</name>
    <name evidence="9" type="ORF">PLBR_LOCUS4273</name>
</gene>
<dbReference type="SUPFAM" id="SSF50729">
    <property type="entry name" value="PH domain-like"/>
    <property type="match status" value="1"/>
</dbReference>
<keyword evidence="2 4" id="KW-0863">Zinc-finger</keyword>
<accession>A0A0G4IX05</accession>
<dbReference type="SUPFAM" id="SSF57903">
    <property type="entry name" value="FYVE/PHD zinc finger"/>
    <property type="match status" value="1"/>
</dbReference>
<dbReference type="GO" id="GO:0008270">
    <property type="term" value="F:zinc ion binding"/>
    <property type="evidence" value="ECO:0007669"/>
    <property type="project" value="UniProtKB-KW"/>
</dbReference>
<dbReference type="Proteomes" id="UP000039324">
    <property type="component" value="Unassembled WGS sequence"/>
</dbReference>
<dbReference type="PROSITE" id="PS50003">
    <property type="entry name" value="PH_DOMAIN"/>
    <property type="match status" value="1"/>
</dbReference>
<dbReference type="GO" id="GO:0005085">
    <property type="term" value="F:guanyl-nucleotide exchange factor activity"/>
    <property type="evidence" value="ECO:0007669"/>
    <property type="project" value="InterPro"/>
</dbReference>
<keyword evidence="10" id="KW-1185">Reference proteome</keyword>
<keyword evidence="9" id="KW-0496">Mitochondrion</keyword>
<dbReference type="GO" id="GO:0005737">
    <property type="term" value="C:cytoplasm"/>
    <property type="evidence" value="ECO:0007669"/>
    <property type="project" value="TreeGrafter"/>
</dbReference>
<evidence type="ECO:0000313" key="8">
    <source>
        <dbReference type="EMBL" id="CEO99782.1"/>
    </source>
</evidence>
<geneLocation type="mitochondrion" evidence="9"/>
<evidence type="ECO:0000256" key="1">
    <source>
        <dbReference type="ARBA" id="ARBA00022723"/>
    </source>
</evidence>
<dbReference type="InterPro" id="IPR023394">
    <property type="entry name" value="Sec7_C_sf"/>
</dbReference>
<dbReference type="EMBL" id="CDSF01000093">
    <property type="protein sequence ID" value="CEO99782.1"/>
    <property type="molecule type" value="Genomic_DNA"/>
</dbReference>
<feature type="domain" description="FYVE-type" evidence="6">
    <location>
        <begin position="1125"/>
        <end position="1186"/>
    </location>
</feature>
<dbReference type="InterPro" id="IPR051092">
    <property type="entry name" value="FYVE_RhoGEF_PH"/>
</dbReference>
<sequence length="1207" mass="130668">MVDGDGDADARLKGVIGAVYRLMRDHGTYSALCTAVLADPAYEIVAAPVSSPPVVDVALTQTDPPAPWVAVDDAVFRVGKQALRLAILRDERRPPVTDVQVYSPANNECPPFGYHPVPMRSVRPGSSRPPPLWLCYSRVGVGVVTNLAMNASPAARAISVTPWARSASFSSSSSADAFLYVEKDERPLLLQSSLPVVAYLRPLLMGLRSRTPSSIMIALSSIKDVVGSGAADDALRDVVDQLVGVVSSEAMAAPSVPFYDEFIATLTGVVRRAVSLTVPRPDSLLFAVAASFQTQRRQQRREFLGGLLADALQRALLHREPDGRADDSPSLPSLFANAMAFPVGHEAFPGALNGLFDALFERDDPRRIWATVVVALCKVACVAVPDDGFDGHDRQAVASQMAGWRSDALVVLKRHLECPGVRQVVPAAPVSRVVKCFLFSALLKRMFGADERELRLVVSTVQHLAGSFLDVFPHELSSLFSCCVSRTIASSTVSPLDRRLLLLDTLVGTIDAPASFTRALSRFDVALRDEGGEVVAAILDCLVPFSSDVAERGNLVMQRHVLNIVQTVCRAMFDAASAMDGSCHGAGGPQHGRSTWRAHADECIRNDALSSLEGDPTAIALLLLSQCHRVSAASLGEYLGGTRPAADRPNEETLRRAYLRGFAYPADDVIGSMRVLLGDTGFSLPVETQKIERILNTFATVVLFERNPSRFPTADSAMVLTFLLLLVNTGLQNPNVKQTDRMTKSSFLSTCATIGCNYSTAEFEAMYDRLVHEPFAPRASDASQLVRIWQCTQARLTLTSEFASAVVDAGRPCDAHPDAFRACLRHASARVGDAVRLLMRNDDMRLIAMGMSALKYLFCCAAVLGDEDVCNDIADQLVDSVVPDEGEGASLGKAFQLKNLWLEKAWAVTHSGEPVGALRAMLDRFIRRTALECNARKLADLHLSIQGDTAAVIADPSRRFLAHGVLRKQCGRQNELRVYDVFLFNDVLLYGVSYAGSGGGTCVAIHRAVQVAFCHVVDLPDGGGDADDRAHGFVVANPQKRLTLFASSSSEKREWMLEINEAIDGARRARCTLVRRTVESMKTQGAVDAQALRLLCSTSAFIGKRLAFQSADEDEATPIGIAMSPATRDHCKLCLRPFSRLQNRRKRICSSCNDPVCSQCLVDVAPAVRRHAPNLRTCCCCADMHAHAASFLYDPGCTGPCCVLAAR</sequence>
<keyword evidence="1" id="KW-0479">Metal-binding</keyword>
<feature type="domain" description="SEC7" evidence="7">
    <location>
        <begin position="589"/>
        <end position="773"/>
    </location>
</feature>